<organism evidence="2 3">
    <name type="scientific">Chenopodium quinoa</name>
    <name type="common">Quinoa</name>
    <dbReference type="NCBI Taxonomy" id="63459"/>
    <lineage>
        <taxon>Eukaryota</taxon>
        <taxon>Viridiplantae</taxon>
        <taxon>Streptophyta</taxon>
        <taxon>Embryophyta</taxon>
        <taxon>Tracheophyta</taxon>
        <taxon>Spermatophyta</taxon>
        <taxon>Magnoliopsida</taxon>
        <taxon>eudicotyledons</taxon>
        <taxon>Gunneridae</taxon>
        <taxon>Pentapetalae</taxon>
        <taxon>Caryophyllales</taxon>
        <taxon>Chenopodiaceae</taxon>
        <taxon>Chenopodioideae</taxon>
        <taxon>Atripliceae</taxon>
        <taxon>Chenopodium</taxon>
    </lineage>
</organism>
<feature type="region of interest" description="Disordered" evidence="1">
    <location>
        <begin position="1"/>
        <end position="37"/>
    </location>
</feature>
<accession>A0A803KYE2</accession>
<dbReference type="OrthoDB" id="413520at2759"/>
<evidence type="ECO:0000313" key="3">
    <source>
        <dbReference type="Proteomes" id="UP000596660"/>
    </source>
</evidence>
<name>A0A803KYE2_CHEQI</name>
<reference evidence="2" key="1">
    <citation type="journal article" date="2017" name="Nature">
        <title>The genome of Chenopodium quinoa.</title>
        <authorList>
            <person name="Jarvis D.E."/>
            <person name="Ho Y.S."/>
            <person name="Lightfoot D.J."/>
            <person name="Schmoeckel S.M."/>
            <person name="Li B."/>
            <person name="Borm T.J.A."/>
            <person name="Ohyanagi H."/>
            <person name="Mineta K."/>
            <person name="Michell C.T."/>
            <person name="Saber N."/>
            <person name="Kharbatia N.M."/>
            <person name="Rupper R.R."/>
            <person name="Sharp A.R."/>
            <person name="Dally N."/>
            <person name="Boughton B.A."/>
            <person name="Woo Y.H."/>
            <person name="Gao G."/>
            <person name="Schijlen E.G.W.M."/>
            <person name="Guo X."/>
            <person name="Momin A.A."/>
            <person name="Negrao S."/>
            <person name="Al-Babili S."/>
            <person name="Gehring C."/>
            <person name="Roessner U."/>
            <person name="Jung C."/>
            <person name="Murphy K."/>
            <person name="Arold S.T."/>
            <person name="Gojobori T."/>
            <person name="van der Linden C.G."/>
            <person name="van Loo E.N."/>
            <person name="Jellen E.N."/>
            <person name="Maughan P.J."/>
            <person name="Tester M."/>
        </authorList>
    </citation>
    <scope>NUCLEOTIDE SEQUENCE [LARGE SCALE GENOMIC DNA]</scope>
    <source>
        <strain evidence="2">cv. PI 614886</strain>
    </source>
</reference>
<dbReference type="Proteomes" id="UP000596660">
    <property type="component" value="Unplaced"/>
</dbReference>
<evidence type="ECO:0000313" key="2">
    <source>
        <dbReference type="EnsemblPlants" id="AUR62004051-RA:cds"/>
    </source>
</evidence>
<dbReference type="InterPro" id="IPR029063">
    <property type="entry name" value="SAM-dependent_MTases_sf"/>
</dbReference>
<dbReference type="AlphaFoldDB" id="A0A803KYE2"/>
<feature type="compositionally biased region" description="Low complexity" evidence="1">
    <location>
        <begin position="1"/>
        <end position="12"/>
    </location>
</feature>
<dbReference type="KEGG" id="cqi:110682485"/>
<dbReference type="Pfam" id="PF10294">
    <property type="entry name" value="Methyltransf_16"/>
    <property type="match status" value="1"/>
</dbReference>
<dbReference type="SMR" id="A0A803KYE2"/>
<dbReference type="PANTHER" id="PTHR14614:SF132">
    <property type="entry name" value="PROTEIN-LYSINE METHYLTRANSFERASE C42C1.13"/>
    <property type="match status" value="1"/>
</dbReference>
<gene>
    <name evidence="2" type="primary">LOC110682485</name>
</gene>
<keyword evidence="3" id="KW-1185">Reference proteome</keyword>
<reference evidence="2" key="2">
    <citation type="submission" date="2021-03" db="UniProtKB">
        <authorList>
            <consortium name="EnsemblPlants"/>
        </authorList>
    </citation>
    <scope>IDENTIFICATION</scope>
</reference>
<dbReference type="CDD" id="cd02440">
    <property type="entry name" value="AdoMet_MTases"/>
    <property type="match status" value="1"/>
</dbReference>
<dbReference type="SUPFAM" id="SSF53335">
    <property type="entry name" value="S-adenosyl-L-methionine-dependent methyltransferases"/>
    <property type="match status" value="1"/>
</dbReference>
<sequence>MSTSQTQTQLSSSDEETHPLKSLLSPPTNPTDTTGPHFRRHRLNSLNTNVVSRQLPSEGLSFQLWPAATALFSLLDTHRLHSYLPSHLIRRLRVLELGSGTGLVGITAAAILGADVTVTDLPHVIPNLEFNVLANAEIISANGGAVVATQLSWGNVEQMEVVGKEYDVILGSDVVYHDHLYEVLLDTLKYLMVGAEREVVFLMAHLKRWKKESAFFRKARKFFAVDVIHRDSPSDGKRVGVIVYRFVAKQRPCNSEANVSNKILENGV</sequence>
<dbReference type="OMA" id="HRTHITF"/>
<evidence type="ECO:0000256" key="1">
    <source>
        <dbReference type="SAM" id="MobiDB-lite"/>
    </source>
</evidence>
<dbReference type="RefSeq" id="XP_021714515.1">
    <property type="nucleotide sequence ID" value="XM_021858823.1"/>
</dbReference>
<dbReference type="Gramene" id="AUR62004051-RA">
    <property type="protein sequence ID" value="AUR62004051-RA:cds"/>
    <property type="gene ID" value="AUR62004051"/>
</dbReference>
<dbReference type="EnsemblPlants" id="AUR62004051-RA">
    <property type="protein sequence ID" value="AUR62004051-RA:cds"/>
    <property type="gene ID" value="AUR62004051"/>
</dbReference>
<dbReference type="InterPro" id="IPR019410">
    <property type="entry name" value="Methyltransf_16"/>
</dbReference>
<dbReference type="PANTHER" id="PTHR14614">
    <property type="entry name" value="HEPATOCELLULAR CARCINOMA-ASSOCIATED ANTIGEN"/>
    <property type="match status" value="1"/>
</dbReference>
<protein>
    <submittedName>
        <fullName evidence="2">Uncharacterized protein</fullName>
    </submittedName>
</protein>
<dbReference type="Gene3D" id="3.40.50.150">
    <property type="entry name" value="Vaccinia Virus protein VP39"/>
    <property type="match status" value="1"/>
</dbReference>
<dbReference type="GeneID" id="110682485"/>
<proteinExistence type="predicted"/>